<dbReference type="Proteomes" id="UP001054821">
    <property type="component" value="Chromosome 2"/>
</dbReference>
<evidence type="ECO:0000313" key="2">
    <source>
        <dbReference type="EMBL" id="KAI5346633.1"/>
    </source>
</evidence>
<dbReference type="EMBL" id="JAJFAZ020000002">
    <property type="protein sequence ID" value="KAI5346633.1"/>
    <property type="molecule type" value="Genomic_DNA"/>
</dbReference>
<protein>
    <submittedName>
        <fullName evidence="2">Uncharacterized protein</fullName>
    </submittedName>
</protein>
<gene>
    <name evidence="2" type="ORF">L3X38_014512</name>
</gene>
<accession>A0AAD4WNX6</accession>
<reference evidence="2 3" key="1">
    <citation type="journal article" date="2022" name="G3 (Bethesda)">
        <title>Whole-genome sequence and methylome profiling of the almond [Prunus dulcis (Mill.) D.A. Webb] cultivar 'Nonpareil'.</title>
        <authorList>
            <person name="D'Amico-Willman K.M."/>
            <person name="Ouma W.Z."/>
            <person name="Meulia T."/>
            <person name="Sideli G.M."/>
            <person name="Gradziel T.M."/>
            <person name="Fresnedo-Ramirez J."/>
        </authorList>
    </citation>
    <scope>NUCLEOTIDE SEQUENCE [LARGE SCALE GENOMIC DNA]</scope>
    <source>
        <strain evidence="2">Clone GOH B32 T37-40</strain>
    </source>
</reference>
<feature type="region of interest" description="Disordered" evidence="1">
    <location>
        <begin position="16"/>
        <end position="59"/>
    </location>
</feature>
<proteinExistence type="predicted"/>
<dbReference type="AlphaFoldDB" id="A0AAD4WNX6"/>
<keyword evidence="3" id="KW-1185">Reference proteome</keyword>
<sequence length="101" mass="11129">MLQSIAHSKIVFGVAPPASSSHLQHQRRTALVSVARPESSSHSQSSLHSQRHLHTPASSLHNWPLQTPILTLPEEVKFHLGPTSVVVWSNSSLRKGPRFES</sequence>
<evidence type="ECO:0000313" key="3">
    <source>
        <dbReference type="Proteomes" id="UP001054821"/>
    </source>
</evidence>
<organism evidence="2 3">
    <name type="scientific">Prunus dulcis</name>
    <name type="common">Almond</name>
    <name type="synonym">Amygdalus dulcis</name>
    <dbReference type="NCBI Taxonomy" id="3755"/>
    <lineage>
        <taxon>Eukaryota</taxon>
        <taxon>Viridiplantae</taxon>
        <taxon>Streptophyta</taxon>
        <taxon>Embryophyta</taxon>
        <taxon>Tracheophyta</taxon>
        <taxon>Spermatophyta</taxon>
        <taxon>Magnoliopsida</taxon>
        <taxon>eudicotyledons</taxon>
        <taxon>Gunneridae</taxon>
        <taxon>Pentapetalae</taxon>
        <taxon>rosids</taxon>
        <taxon>fabids</taxon>
        <taxon>Rosales</taxon>
        <taxon>Rosaceae</taxon>
        <taxon>Amygdaloideae</taxon>
        <taxon>Amygdaleae</taxon>
        <taxon>Prunus</taxon>
    </lineage>
</organism>
<evidence type="ECO:0000256" key="1">
    <source>
        <dbReference type="SAM" id="MobiDB-lite"/>
    </source>
</evidence>
<comment type="caution">
    <text evidence="2">The sequence shown here is derived from an EMBL/GenBank/DDBJ whole genome shotgun (WGS) entry which is preliminary data.</text>
</comment>
<name>A0AAD4WNX6_PRUDU</name>